<dbReference type="EMBL" id="JAGINW010000001">
    <property type="protein sequence ID" value="MBP2331010.1"/>
    <property type="molecule type" value="Genomic_DNA"/>
</dbReference>
<gene>
    <name evidence="1" type="ORF">JOF56_011395</name>
</gene>
<keyword evidence="2" id="KW-1185">Reference proteome</keyword>
<evidence type="ECO:0000313" key="1">
    <source>
        <dbReference type="EMBL" id="MBP2331010.1"/>
    </source>
</evidence>
<name>A0ABS4U492_9PSEU</name>
<sequence length="83" mass="9026">MTFEPPDGVPVFWGHGIVEPDRAHVRETQAGQPVGGFAICGCLLVADVTDDDVASGACRLCSRCLELLENRRPGVDYPLWMPD</sequence>
<dbReference type="Proteomes" id="UP001519332">
    <property type="component" value="Unassembled WGS sequence"/>
</dbReference>
<protein>
    <recommendedName>
        <fullName evidence="3">DUF3039 domain-containing protein</fullName>
    </recommendedName>
</protein>
<proteinExistence type="predicted"/>
<accession>A0ABS4U492</accession>
<organism evidence="1 2">
    <name type="scientific">Kibdelosporangium banguiense</name>
    <dbReference type="NCBI Taxonomy" id="1365924"/>
    <lineage>
        <taxon>Bacteria</taxon>
        <taxon>Bacillati</taxon>
        <taxon>Actinomycetota</taxon>
        <taxon>Actinomycetes</taxon>
        <taxon>Pseudonocardiales</taxon>
        <taxon>Pseudonocardiaceae</taxon>
        <taxon>Kibdelosporangium</taxon>
    </lineage>
</organism>
<comment type="caution">
    <text evidence="1">The sequence shown here is derived from an EMBL/GenBank/DDBJ whole genome shotgun (WGS) entry which is preliminary data.</text>
</comment>
<evidence type="ECO:0000313" key="2">
    <source>
        <dbReference type="Proteomes" id="UP001519332"/>
    </source>
</evidence>
<reference evidence="1 2" key="1">
    <citation type="submission" date="2021-03" db="EMBL/GenBank/DDBJ databases">
        <title>Sequencing the genomes of 1000 actinobacteria strains.</title>
        <authorList>
            <person name="Klenk H.-P."/>
        </authorList>
    </citation>
    <scope>NUCLEOTIDE SEQUENCE [LARGE SCALE GENOMIC DNA]</scope>
    <source>
        <strain evidence="1 2">DSM 46670</strain>
    </source>
</reference>
<dbReference type="RefSeq" id="WP_209647659.1">
    <property type="nucleotide sequence ID" value="NZ_JAGINW010000001.1"/>
</dbReference>
<evidence type="ECO:0008006" key="3">
    <source>
        <dbReference type="Google" id="ProtNLM"/>
    </source>
</evidence>